<dbReference type="AlphaFoldDB" id="A0A382YSW6"/>
<proteinExistence type="predicted"/>
<dbReference type="EMBL" id="UINC01178286">
    <property type="protein sequence ID" value="SVD86356.1"/>
    <property type="molecule type" value="Genomic_DNA"/>
</dbReference>
<sequence>MVAPALVAAALVTVSSPVSALQTT</sequence>
<name>A0A382YSW6_9ZZZZ</name>
<protein>
    <submittedName>
        <fullName evidence="1">Uncharacterized protein</fullName>
    </submittedName>
</protein>
<reference evidence="1" key="1">
    <citation type="submission" date="2018-05" db="EMBL/GenBank/DDBJ databases">
        <authorList>
            <person name="Lanie J.A."/>
            <person name="Ng W.-L."/>
            <person name="Kazmierczak K.M."/>
            <person name="Andrzejewski T.M."/>
            <person name="Davidsen T.M."/>
            <person name="Wayne K.J."/>
            <person name="Tettelin H."/>
            <person name="Glass J.I."/>
            <person name="Rusch D."/>
            <person name="Podicherti R."/>
            <person name="Tsui H.-C.T."/>
            <person name="Winkler M.E."/>
        </authorList>
    </citation>
    <scope>NUCLEOTIDE SEQUENCE</scope>
</reference>
<gene>
    <name evidence="1" type="ORF">METZ01_LOCUS439210</name>
</gene>
<organism evidence="1">
    <name type="scientific">marine metagenome</name>
    <dbReference type="NCBI Taxonomy" id="408172"/>
    <lineage>
        <taxon>unclassified sequences</taxon>
        <taxon>metagenomes</taxon>
        <taxon>ecological metagenomes</taxon>
    </lineage>
</organism>
<feature type="non-terminal residue" evidence="1">
    <location>
        <position position="24"/>
    </location>
</feature>
<accession>A0A382YSW6</accession>
<evidence type="ECO:0000313" key="1">
    <source>
        <dbReference type="EMBL" id="SVD86356.1"/>
    </source>
</evidence>